<dbReference type="Proteomes" id="UP000586095">
    <property type="component" value="Unassembled WGS sequence"/>
</dbReference>
<keyword evidence="2" id="KW-1185">Reference proteome</keyword>
<comment type="caution">
    <text evidence="1">The sequence shown here is derived from an EMBL/GenBank/DDBJ whole genome shotgun (WGS) entry which is preliminary data.</text>
</comment>
<protein>
    <submittedName>
        <fullName evidence="1">Uncharacterized protein</fullName>
    </submittedName>
</protein>
<evidence type="ECO:0000313" key="2">
    <source>
        <dbReference type="Proteomes" id="UP000586095"/>
    </source>
</evidence>
<dbReference type="RefSeq" id="WP_185986399.1">
    <property type="nucleotide sequence ID" value="NZ_BAAALZ010000002.1"/>
</dbReference>
<reference evidence="1 2" key="1">
    <citation type="submission" date="2020-07" db="EMBL/GenBank/DDBJ databases">
        <title>Sequencing the genomes of 1000 actinobacteria strains.</title>
        <authorList>
            <person name="Klenk H.-P."/>
        </authorList>
    </citation>
    <scope>NUCLEOTIDE SEQUENCE [LARGE SCALE GENOMIC DNA]</scope>
    <source>
        <strain evidence="1 2">DSM 17380</strain>
    </source>
</reference>
<gene>
    <name evidence="1" type="ORF">BJ960_000868</name>
</gene>
<proteinExistence type="predicted"/>
<accession>A0A852R394</accession>
<sequence length="95" mass="10899">MARKHRRHQTSFDSLEYGSMVEFYKNGVDPNIDTDAIPYYDGLVEVLSSPTGKAGSREVPVKMKGEFQNPWPSEDWLTPWMVERGSRTHWGSILP</sequence>
<dbReference type="AlphaFoldDB" id="A0A852R394"/>
<organism evidence="1 2">
    <name type="scientific">Leucobacter aridicollis</name>
    <dbReference type="NCBI Taxonomy" id="283878"/>
    <lineage>
        <taxon>Bacteria</taxon>
        <taxon>Bacillati</taxon>
        <taxon>Actinomycetota</taxon>
        <taxon>Actinomycetes</taxon>
        <taxon>Micrococcales</taxon>
        <taxon>Microbacteriaceae</taxon>
        <taxon>Leucobacter</taxon>
    </lineage>
</organism>
<name>A0A852R394_9MICO</name>
<evidence type="ECO:0000313" key="1">
    <source>
        <dbReference type="EMBL" id="NYD26065.1"/>
    </source>
</evidence>
<dbReference type="EMBL" id="JACCBD010000001">
    <property type="protein sequence ID" value="NYD26065.1"/>
    <property type="molecule type" value="Genomic_DNA"/>
</dbReference>